<reference evidence="1 2" key="1">
    <citation type="submission" date="2015-12" db="EMBL/GenBank/DDBJ databases">
        <title>Genome sequence of Oceanibaculum pacificum MCCC 1A02656.</title>
        <authorList>
            <person name="Lu L."/>
            <person name="Lai Q."/>
            <person name="Shao Z."/>
            <person name="Qian P."/>
        </authorList>
    </citation>
    <scope>NUCLEOTIDE SEQUENCE [LARGE SCALE GENOMIC DNA]</scope>
    <source>
        <strain evidence="1 2">MCCC 1A02656</strain>
    </source>
</reference>
<dbReference type="OrthoDB" id="7557921at2"/>
<accession>A0A154W1L8</accession>
<comment type="caution">
    <text evidence="1">The sequence shown here is derived from an EMBL/GenBank/DDBJ whole genome shotgun (WGS) entry which is preliminary data.</text>
</comment>
<dbReference type="AlphaFoldDB" id="A0A154W1L8"/>
<keyword evidence="2" id="KW-1185">Reference proteome</keyword>
<proteinExistence type="predicted"/>
<dbReference type="EMBL" id="LPXN01000116">
    <property type="protein sequence ID" value="KZD07353.1"/>
    <property type="molecule type" value="Genomic_DNA"/>
</dbReference>
<organism evidence="1 2">
    <name type="scientific">Oceanibaculum pacificum</name>
    <dbReference type="NCBI Taxonomy" id="580166"/>
    <lineage>
        <taxon>Bacteria</taxon>
        <taxon>Pseudomonadati</taxon>
        <taxon>Pseudomonadota</taxon>
        <taxon>Alphaproteobacteria</taxon>
        <taxon>Rhodospirillales</taxon>
        <taxon>Oceanibaculaceae</taxon>
        <taxon>Oceanibaculum</taxon>
    </lineage>
</organism>
<evidence type="ECO:0000313" key="2">
    <source>
        <dbReference type="Proteomes" id="UP000076400"/>
    </source>
</evidence>
<dbReference type="RefSeq" id="WP_067556895.1">
    <property type="nucleotide sequence ID" value="NZ_LPXN01000116.1"/>
</dbReference>
<sequence length="347" mass="39095">MTTTGVLIPRRRLARIPQHLRLAHEYCYFLHDECARMLVEYEGARAHWVTVTFQDPSEAEALEALAEEDSLTALRRAGYGDAARRIVLNTITMGMVSDTLHHLFEALSCLEKRKSVVALNLLRKPLTDSLVYLSWVLGDEDGFYAAFTAGDPTVLAPSRLGNRRKEIVAQALARTRLGAYVDAEHVCETLFDARNGVGLYGLFQHAVHLVTVQRIELRTSPENFNFIFKDPSEDDIYEGLYAHLPYLLLYLAHVVLELYDRVKPMEDGAKTAFVVRSLFGADLVHGDENAVSVCATLSETLAPHIRCPDCRAPLGVTVHNACRLVFTENFRCTRCRRVQALPFSWLF</sequence>
<evidence type="ECO:0000313" key="1">
    <source>
        <dbReference type="EMBL" id="KZD07353.1"/>
    </source>
</evidence>
<name>A0A154W1L8_9PROT</name>
<dbReference type="Proteomes" id="UP000076400">
    <property type="component" value="Unassembled WGS sequence"/>
</dbReference>
<gene>
    <name evidence="1" type="ORF">AUP43_02195</name>
</gene>
<protein>
    <submittedName>
        <fullName evidence="1">Uncharacterized protein</fullName>
    </submittedName>
</protein>